<dbReference type="InterPro" id="IPR003819">
    <property type="entry name" value="TauD/TfdA-like"/>
</dbReference>
<dbReference type="GO" id="GO:0016706">
    <property type="term" value="F:2-oxoglutarate-dependent dioxygenase activity"/>
    <property type="evidence" value="ECO:0007669"/>
    <property type="project" value="UniProtKB-ARBA"/>
</dbReference>
<keyword evidence="3" id="KW-0045">Antibiotic biosynthesis</keyword>
<comment type="cofactor">
    <cofactor evidence="1">
        <name>Fe(2+)</name>
        <dbReference type="ChEBI" id="CHEBI:29033"/>
    </cofactor>
</comment>
<organism evidence="5 6">
    <name type="scientific">Collimonas arenae</name>
    <dbReference type="NCBI Taxonomy" id="279058"/>
    <lineage>
        <taxon>Bacteria</taxon>
        <taxon>Pseudomonadati</taxon>
        <taxon>Pseudomonadota</taxon>
        <taxon>Betaproteobacteria</taxon>
        <taxon>Burkholderiales</taxon>
        <taxon>Oxalobacteraceae</taxon>
        <taxon>Collimonas</taxon>
    </lineage>
</organism>
<evidence type="ECO:0000256" key="3">
    <source>
        <dbReference type="ARBA" id="ARBA00023194"/>
    </source>
</evidence>
<proteinExistence type="predicted"/>
<dbReference type="AlphaFoldDB" id="A0A127QIH3"/>
<gene>
    <name evidence="5" type="primary">orbG</name>
    <name evidence="5" type="ORF">CAter282_2101</name>
</gene>
<evidence type="ECO:0000256" key="2">
    <source>
        <dbReference type="ARBA" id="ARBA00023002"/>
    </source>
</evidence>
<name>A0A127QIH3_9BURK</name>
<dbReference type="PATRIC" id="fig|279058.17.peg.2253"/>
<feature type="domain" description="TauD/TfdA-like" evidence="4">
    <location>
        <begin position="17"/>
        <end position="323"/>
    </location>
</feature>
<dbReference type="GO" id="GO:0017000">
    <property type="term" value="P:antibiotic biosynthetic process"/>
    <property type="evidence" value="ECO:0007669"/>
    <property type="project" value="UniProtKB-KW"/>
</dbReference>
<dbReference type="Gene3D" id="3.60.130.10">
    <property type="entry name" value="Clavaminate synthase-like"/>
    <property type="match status" value="1"/>
</dbReference>
<protein>
    <submittedName>
        <fullName evidence="5">Taurine catabolism dioxygenase TauD, TfdA family protein</fullName>
    </submittedName>
</protein>
<keyword evidence="6" id="KW-1185">Reference proteome</keyword>
<sequence>MTTISVPQLTLDDLRIEPGLPTIVAPKAGVDISLEEAAPLLRTLADDTLEKAGGILFTGFRAAPVEAFQRFAASFGHPLIGYEFASTPRSQVEGAVYTSTEYPPHRSIPLHNEQSYTREWPLRIWFQCVLAARSGGATPIANSRAIYQALDPALIARFTKRELLYVRNFGQGLDLPWEQTFGSNDPRVVERYCAARGIDCLWRDGEDGELLLRTRERCQAVASHPRTGDMVWFNQLNLFHLSALDEDMQETLVDAVGFENVPRNVFYGDGEPIEASALAEIRGVLDRQRIVFPWVDGDVLMLDNMLTAHARDPFEGPRKVVVAMAQSYSEPNAGQRLTAP</sequence>
<dbReference type="SUPFAM" id="SSF51197">
    <property type="entry name" value="Clavaminate synthase-like"/>
    <property type="match status" value="1"/>
</dbReference>
<evidence type="ECO:0000256" key="1">
    <source>
        <dbReference type="ARBA" id="ARBA00001954"/>
    </source>
</evidence>
<keyword evidence="5" id="KW-0223">Dioxygenase</keyword>
<evidence type="ECO:0000259" key="4">
    <source>
        <dbReference type="Pfam" id="PF02668"/>
    </source>
</evidence>
<dbReference type="RefSeq" id="WP_061533282.1">
    <property type="nucleotide sequence ID" value="NZ_CP013233.1"/>
</dbReference>
<dbReference type="EMBL" id="CP013235">
    <property type="protein sequence ID" value="AMP09859.1"/>
    <property type="molecule type" value="Genomic_DNA"/>
</dbReference>
<dbReference type="InterPro" id="IPR042098">
    <property type="entry name" value="TauD-like_sf"/>
</dbReference>
<dbReference type="PANTHER" id="PTHR10696:SF56">
    <property type="entry name" value="TAUD_TFDA-LIKE DOMAIN-CONTAINING PROTEIN"/>
    <property type="match status" value="1"/>
</dbReference>
<keyword evidence="2" id="KW-0560">Oxidoreductase</keyword>
<dbReference type="OrthoDB" id="9769888at2"/>
<dbReference type="PANTHER" id="PTHR10696">
    <property type="entry name" value="GAMMA-BUTYROBETAINE HYDROXYLASE-RELATED"/>
    <property type="match status" value="1"/>
</dbReference>
<accession>A0A127QIH3</accession>
<evidence type="ECO:0000313" key="5">
    <source>
        <dbReference type="EMBL" id="AMP09859.1"/>
    </source>
</evidence>
<evidence type="ECO:0000313" key="6">
    <source>
        <dbReference type="Proteomes" id="UP000071778"/>
    </source>
</evidence>
<reference evidence="5 6" key="1">
    <citation type="submission" date="2015-11" db="EMBL/GenBank/DDBJ databases">
        <title>Exploring the genomic traits of fungus-feeding bacterial genus Collimonas.</title>
        <authorList>
            <person name="Song C."/>
            <person name="Schmidt R."/>
            <person name="de Jager V."/>
            <person name="Krzyzanowska D."/>
            <person name="Jongedijk E."/>
            <person name="Cankar K."/>
            <person name="Beekwilder J."/>
            <person name="van Veen A."/>
            <person name="de Boer W."/>
            <person name="van Veen J.A."/>
            <person name="Garbeva P."/>
        </authorList>
    </citation>
    <scope>NUCLEOTIDE SEQUENCE [LARGE SCALE GENOMIC DNA]</scope>
    <source>
        <strain evidence="5 6">Ter282</strain>
    </source>
</reference>
<dbReference type="Pfam" id="PF02668">
    <property type="entry name" value="TauD"/>
    <property type="match status" value="1"/>
</dbReference>
<dbReference type="Proteomes" id="UP000071778">
    <property type="component" value="Chromosome"/>
</dbReference>
<dbReference type="InterPro" id="IPR050411">
    <property type="entry name" value="AlphaKG_dependent_hydroxylases"/>
</dbReference>